<evidence type="ECO:0000256" key="1">
    <source>
        <dbReference type="SAM" id="Phobius"/>
    </source>
</evidence>
<comment type="caution">
    <text evidence="2">The sequence shown here is derived from an EMBL/GenBank/DDBJ whole genome shotgun (WGS) entry which is preliminary data.</text>
</comment>
<proteinExistence type="predicted"/>
<feature type="transmembrane region" description="Helical" evidence="1">
    <location>
        <begin position="41"/>
        <end position="61"/>
    </location>
</feature>
<evidence type="ECO:0000313" key="3">
    <source>
        <dbReference type="Proteomes" id="UP001156905"/>
    </source>
</evidence>
<dbReference type="InterPro" id="IPR018678">
    <property type="entry name" value="DUF2160_TM"/>
</dbReference>
<evidence type="ECO:0008006" key="4">
    <source>
        <dbReference type="Google" id="ProtNLM"/>
    </source>
</evidence>
<keyword evidence="1" id="KW-1133">Transmembrane helix</keyword>
<sequence length="87" mass="9828">MKNGTGRDLDASIDILEADEEALRVDAKSERSGFLPIQTNLFDRFFISIVVWIALALLWMRFLEQSLPLWIANVIALALAILIIRKG</sequence>
<feature type="transmembrane region" description="Helical" evidence="1">
    <location>
        <begin position="67"/>
        <end position="84"/>
    </location>
</feature>
<name>A0ABQ6ASL0_9BRAD</name>
<accession>A0ABQ6ASL0</accession>
<dbReference type="EMBL" id="BSOW01000005">
    <property type="protein sequence ID" value="GLR85228.1"/>
    <property type="molecule type" value="Genomic_DNA"/>
</dbReference>
<organism evidence="2 3">
    <name type="scientific">Bradyrhizobium iriomotense</name>
    <dbReference type="NCBI Taxonomy" id="441950"/>
    <lineage>
        <taxon>Bacteria</taxon>
        <taxon>Pseudomonadati</taxon>
        <taxon>Pseudomonadota</taxon>
        <taxon>Alphaproteobacteria</taxon>
        <taxon>Hyphomicrobiales</taxon>
        <taxon>Nitrobacteraceae</taxon>
        <taxon>Bradyrhizobium</taxon>
    </lineage>
</organism>
<gene>
    <name evidence="2" type="ORF">GCM10007857_19380</name>
</gene>
<keyword evidence="3" id="KW-1185">Reference proteome</keyword>
<protein>
    <recommendedName>
        <fullName evidence="4">Small integral membrane protein</fullName>
    </recommendedName>
</protein>
<keyword evidence="1" id="KW-0472">Membrane</keyword>
<keyword evidence="1" id="KW-0812">Transmembrane</keyword>
<evidence type="ECO:0000313" key="2">
    <source>
        <dbReference type="EMBL" id="GLR85228.1"/>
    </source>
</evidence>
<reference evidence="3" key="1">
    <citation type="journal article" date="2019" name="Int. J. Syst. Evol. Microbiol.">
        <title>The Global Catalogue of Microorganisms (GCM) 10K type strain sequencing project: providing services to taxonomists for standard genome sequencing and annotation.</title>
        <authorList>
            <consortium name="The Broad Institute Genomics Platform"/>
            <consortium name="The Broad Institute Genome Sequencing Center for Infectious Disease"/>
            <person name="Wu L."/>
            <person name="Ma J."/>
        </authorList>
    </citation>
    <scope>NUCLEOTIDE SEQUENCE [LARGE SCALE GENOMIC DNA]</scope>
    <source>
        <strain evidence="3">NBRC 102520</strain>
    </source>
</reference>
<dbReference type="Pfam" id="PF09928">
    <property type="entry name" value="DUF2160"/>
    <property type="match status" value="1"/>
</dbReference>
<dbReference type="Proteomes" id="UP001156905">
    <property type="component" value="Unassembled WGS sequence"/>
</dbReference>